<dbReference type="Pfam" id="PF01025">
    <property type="entry name" value="GrpE"/>
    <property type="match status" value="1"/>
</dbReference>
<dbReference type="InterPro" id="IPR009012">
    <property type="entry name" value="GrpE_head"/>
</dbReference>
<dbReference type="GO" id="GO:0006457">
    <property type="term" value="P:protein folding"/>
    <property type="evidence" value="ECO:0007669"/>
    <property type="project" value="InterPro"/>
</dbReference>
<dbReference type="InterPro" id="IPR000740">
    <property type="entry name" value="GrpE"/>
</dbReference>
<keyword evidence="2 3" id="KW-0143">Chaperone</keyword>
<sequence>MENNSLQQQTEQTQSEEITELQKKCDEYLAGWQRAKADYSNREKDIAREKTEFLKFGNAALILELIPIFDNFREAMMHIPNEHKTDEWVMGIELVKKQISDFLKNFGAETYGKEGEAFDPNLFEALDETDAEEDKKGKIVKVVRMGYKLHGRVIRPSQVIVGK</sequence>
<organism evidence="5 6">
    <name type="scientific">Candidatus Jacksonbacteria bacterium RIFCSPLOWO2_02_FULL_44_20</name>
    <dbReference type="NCBI Taxonomy" id="1798460"/>
    <lineage>
        <taxon>Bacteria</taxon>
        <taxon>Candidatus Jacksoniibacteriota</taxon>
    </lineage>
</organism>
<comment type="caution">
    <text evidence="5">The sequence shown here is derived from an EMBL/GenBank/DDBJ whole genome shotgun (WGS) entry which is preliminary data.</text>
</comment>
<dbReference type="PANTHER" id="PTHR21237:SF23">
    <property type="entry name" value="GRPE PROTEIN HOMOLOG, MITOCHONDRIAL"/>
    <property type="match status" value="1"/>
</dbReference>
<dbReference type="SUPFAM" id="SSF51064">
    <property type="entry name" value="Head domain of nucleotide exchange factor GrpE"/>
    <property type="match status" value="1"/>
</dbReference>
<dbReference type="EMBL" id="MHJU01000012">
    <property type="protein sequence ID" value="OGY73442.1"/>
    <property type="molecule type" value="Genomic_DNA"/>
</dbReference>
<reference evidence="5 6" key="1">
    <citation type="journal article" date="2016" name="Nat. Commun.">
        <title>Thousands of microbial genomes shed light on interconnected biogeochemical processes in an aquifer system.</title>
        <authorList>
            <person name="Anantharaman K."/>
            <person name="Brown C.T."/>
            <person name="Hug L.A."/>
            <person name="Sharon I."/>
            <person name="Castelle C.J."/>
            <person name="Probst A.J."/>
            <person name="Thomas B.C."/>
            <person name="Singh A."/>
            <person name="Wilkins M.J."/>
            <person name="Karaoz U."/>
            <person name="Brodie E.L."/>
            <person name="Williams K.H."/>
            <person name="Hubbard S.S."/>
            <person name="Banfield J.F."/>
        </authorList>
    </citation>
    <scope>NUCLEOTIDE SEQUENCE [LARGE SCALE GENOMIC DNA]</scope>
</reference>
<dbReference type="GO" id="GO:0051082">
    <property type="term" value="F:unfolded protein binding"/>
    <property type="evidence" value="ECO:0007669"/>
    <property type="project" value="TreeGrafter"/>
</dbReference>
<accession>A0A1G2A9F8</accession>
<dbReference type="CDD" id="cd00446">
    <property type="entry name" value="GrpE"/>
    <property type="match status" value="1"/>
</dbReference>
<dbReference type="Proteomes" id="UP000178315">
    <property type="component" value="Unassembled WGS sequence"/>
</dbReference>
<dbReference type="AlphaFoldDB" id="A0A1G2A9F8"/>
<evidence type="ECO:0000313" key="6">
    <source>
        <dbReference type="Proteomes" id="UP000178315"/>
    </source>
</evidence>
<comment type="function">
    <text evidence="3">Participates actively in the response to hyperosmotic and heat shock by preventing the aggregation of stress-denatured proteins, in association with DnaK and GrpE. It is the nucleotide exchange factor for DnaK and may function as a thermosensor. Unfolded proteins bind initially to DnaJ; upon interaction with the DnaJ-bound protein, DnaK hydrolyzes its bound ATP, resulting in the formation of a stable complex. GrpE releases ADP from DnaK; ATP binding to DnaK triggers the release of the substrate protein, thus completing the reaction cycle. Several rounds of ATP-dependent interactions between DnaJ, DnaK and GrpE are required for fully efficient folding.</text>
</comment>
<dbReference type="Gene3D" id="3.90.20.20">
    <property type="match status" value="1"/>
</dbReference>
<gene>
    <name evidence="3" type="primary">grpE</name>
    <name evidence="5" type="ORF">A3H61_04805</name>
</gene>
<keyword evidence="3" id="KW-0963">Cytoplasm</keyword>
<dbReference type="GO" id="GO:0005737">
    <property type="term" value="C:cytoplasm"/>
    <property type="evidence" value="ECO:0007669"/>
    <property type="project" value="UniProtKB-SubCell"/>
</dbReference>
<protein>
    <recommendedName>
        <fullName evidence="3">Protein GrpE</fullName>
    </recommendedName>
    <alternativeName>
        <fullName evidence="3">HSP-70 cofactor</fullName>
    </alternativeName>
</protein>
<dbReference type="PRINTS" id="PR00773">
    <property type="entry name" value="GRPEPROTEIN"/>
</dbReference>
<evidence type="ECO:0000313" key="5">
    <source>
        <dbReference type="EMBL" id="OGY73442.1"/>
    </source>
</evidence>
<name>A0A1G2A9F8_9BACT</name>
<dbReference type="GO" id="GO:0051087">
    <property type="term" value="F:protein-folding chaperone binding"/>
    <property type="evidence" value="ECO:0007669"/>
    <property type="project" value="InterPro"/>
</dbReference>
<comment type="subunit">
    <text evidence="3">Homodimer.</text>
</comment>
<evidence type="ECO:0000256" key="1">
    <source>
        <dbReference type="ARBA" id="ARBA00009054"/>
    </source>
</evidence>
<dbReference type="HAMAP" id="MF_01151">
    <property type="entry name" value="GrpE"/>
    <property type="match status" value="1"/>
</dbReference>
<evidence type="ECO:0000256" key="4">
    <source>
        <dbReference type="RuleBase" id="RU004478"/>
    </source>
</evidence>
<comment type="similarity">
    <text evidence="1 3 4">Belongs to the GrpE family.</text>
</comment>
<evidence type="ECO:0000256" key="3">
    <source>
        <dbReference type="HAMAP-Rule" id="MF_01151"/>
    </source>
</evidence>
<evidence type="ECO:0000256" key="2">
    <source>
        <dbReference type="ARBA" id="ARBA00023186"/>
    </source>
</evidence>
<dbReference type="SUPFAM" id="SSF58014">
    <property type="entry name" value="Coiled-coil domain of nucleotide exchange factor GrpE"/>
    <property type="match status" value="1"/>
</dbReference>
<comment type="subcellular location">
    <subcellularLocation>
        <location evidence="3">Cytoplasm</location>
    </subcellularLocation>
</comment>
<keyword evidence="3" id="KW-0346">Stress response</keyword>
<proteinExistence type="inferred from homology"/>
<dbReference type="PANTHER" id="PTHR21237">
    <property type="entry name" value="GRPE PROTEIN"/>
    <property type="match status" value="1"/>
</dbReference>
<dbReference type="GO" id="GO:0042803">
    <property type="term" value="F:protein homodimerization activity"/>
    <property type="evidence" value="ECO:0007669"/>
    <property type="project" value="InterPro"/>
</dbReference>
<dbReference type="GO" id="GO:0000774">
    <property type="term" value="F:adenyl-nucleotide exchange factor activity"/>
    <property type="evidence" value="ECO:0007669"/>
    <property type="project" value="InterPro"/>
</dbReference>
<dbReference type="Gene3D" id="2.30.22.10">
    <property type="entry name" value="Head domain of nucleotide exchange factor GrpE"/>
    <property type="match status" value="1"/>
</dbReference>
<dbReference type="InterPro" id="IPR013805">
    <property type="entry name" value="GrpE_CC"/>
</dbReference>